<dbReference type="Proteomes" id="UP000887574">
    <property type="component" value="Unplaced"/>
</dbReference>
<reference evidence="2" key="1">
    <citation type="submission" date="2022-11" db="UniProtKB">
        <authorList>
            <consortium name="WormBaseParasite"/>
        </authorList>
    </citation>
    <scope>IDENTIFICATION</scope>
</reference>
<sequence>MNLLASDQELAYLRSMDWEVKGAHDLQTDRFEDAGIIGDNTSIFFMPRSDYPLLNDLIMKLQKADALQNSFFVTNNFFIRNEDSESDNEDPEKSVVLEKKQDALWSALPDNFSF</sequence>
<proteinExistence type="predicted"/>
<dbReference type="AlphaFoldDB" id="A0A915D9G0"/>
<organism evidence="1 2">
    <name type="scientific">Ditylenchus dipsaci</name>
    <dbReference type="NCBI Taxonomy" id="166011"/>
    <lineage>
        <taxon>Eukaryota</taxon>
        <taxon>Metazoa</taxon>
        <taxon>Ecdysozoa</taxon>
        <taxon>Nematoda</taxon>
        <taxon>Chromadorea</taxon>
        <taxon>Rhabditida</taxon>
        <taxon>Tylenchina</taxon>
        <taxon>Tylenchomorpha</taxon>
        <taxon>Sphaerularioidea</taxon>
        <taxon>Anguinidae</taxon>
        <taxon>Anguininae</taxon>
        <taxon>Ditylenchus</taxon>
    </lineage>
</organism>
<accession>A0A915D9G0</accession>
<name>A0A915D9G0_9BILA</name>
<protein>
    <submittedName>
        <fullName evidence="2">Uncharacterized protein</fullName>
    </submittedName>
</protein>
<evidence type="ECO:0000313" key="1">
    <source>
        <dbReference type="Proteomes" id="UP000887574"/>
    </source>
</evidence>
<evidence type="ECO:0000313" key="2">
    <source>
        <dbReference type="WBParaSite" id="jg16832"/>
    </source>
</evidence>
<keyword evidence="1" id="KW-1185">Reference proteome</keyword>
<dbReference type="WBParaSite" id="jg16832">
    <property type="protein sequence ID" value="jg16832"/>
    <property type="gene ID" value="jg16832"/>
</dbReference>